<dbReference type="OrthoDB" id="6905568at2"/>
<name>A0A7V7KVL6_9GAMM</name>
<gene>
    <name evidence="1" type="ORF">DT594_09725</name>
</gene>
<dbReference type="Proteomes" id="UP000463138">
    <property type="component" value="Unassembled WGS sequence"/>
</dbReference>
<accession>A0A7V7KVL6</accession>
<dbReference type="AlphaFoldDB" id="A0A7V7KVL6"/>
<sequence length="96" mass="10103">MARKLQVLEIQKLDAELGIHRLAMESVGHRRMEQLRGVPSYWLVAGGAFAGALVQRAGSMDNVVSKLGSMALAGLRLWPLISGGTGAGSAVSDSVE</sequence>
<proteinExistence type="predicted"/>
<comment type="caution">
    <text evidence="1">The sequence shown here is derived from an EMBL/GenBank/DDBJ whole genome shotgun (WGS) entry which is preliminary data.</text>
</comment>
<evidence type="ECO:0000313" key="2">
    <source>
        <dbReference type="Proteomes" id="UP000463138"/>
    </source>
</evidence>
<evidence type="ECO:0000313" key="1">
    <source>
        <dbReference type="EMBL" id="KAA0695115.1"/>
    </source>
</evidence>
<organism evidence="1 2">
    <name type="scientific">Halopseudomonas laoshanensis</name>
    <dbReference type="NCBI Taxonomy" id="2268758"/>
    <lineage>
        <taxon>Bacteria</taxon>
        <taxon>Pseudomonadati</taxon>
        <taxon>Pseudomonadota</taxon>
        <taxon>Gammaproteobacteria</taxon>
        <taxon>Pseudomonadales</taxon>
        <taxon>Pseudomonadaceae</taxon>
        <taxon>Halopseudomonas</taxon>
    </lineage>
</organism>
<reference evidence="1 2" key="1">
    <citation type="submission" date="2018-07" db="EMBL/GenBank/DDBJ databases">
        <title>Pseudomonas laoshanensis sp. nov., isolated from soil.</title>
        <authorList>
            <person name="Sun J."/>
            <person name="Yu L."/>
            <person name="Wang M."/>
            <person name="Zhang C."/>
        </authorList>
    </citation>
    <scope>NUCLEOTIDE SEQUENCE [LARGE SCALE GENOMIC DNA]</scope>
    <source>
        <strain evidence="1 2">Y22</strain>
    </source>
</reference>
<dbReference type="RefSeq" id="WP_149332483.1">
    <property type="nucleotide sequence ID" value="NZ_JBHOFR010000001.1"/>
</dbReference>
<protein>
    <submittedName>
        <fullName evidence="1">Uncharacterized protein</fullName>
    </submittedName>
</protein>
<dbReference type="EMBL" id="QOVF01000002">
    <property type="protein sequence ID" value="KAA0695115.1"/>
    <property type="molecule type" value="Genomic_DNA"/>
</dbReference>
<keyword evidence="2" id="KW-1185">Reference proteome</keyword>